<dbReference type="OrthoDB" id="1431934at2759"/>
<feature type="compositionally biased region" description="Pro residues" evidence="12">
    <location>
        <begin position="533"/>
        <end position="546"/>
    </location>
</feature>
<evidence type="ECO:0000259" key="14">
    <source>
        <dbReference type="PROSITE" id="PS50908"/>
    </source>
</evidence>
<dbReference type="InterPro" id="IPR044066">
    <property type="entry name" value="TRIAD_supradom"/>
</dbReference>
<dbReference type="CDD" id="cd23820">
    <property type="entry name" value="RWD_RNF14"/>
    <property type="match status" value="1"/>
</dbReference>
<dbReference type="InterPro" id="IPR017907">
    <property type="entry name" value="Znf_RING_CS"/>
</dbReference>
<accession>A0A8H8S1B3</accession>
<dbReference type="InterPro" id="IPR031127">
    <property type="entry name" value="E3_UB_ligase_RBR"/>
</dbReference>
<dbReference type="PROSITE" id="PS00518">
    <property type="entry name" value="ZF_RING_1"/>
    <property type="match status" value="1"/>
</dbReference>
<comment type="caution">
    <text evidence="16">The sequence shown here is derived from an EMBL/GenBank/DDBJ whole genome shotgun (WGS) entry which is preliminary data.</text>
</comment>
<keyword evidence="5" id="KW-0479">Metal-binding</keyword>
<feature type="region of interest" description="Disordered" evidence="12">
    <location>
        <begin position="529"/>
        <end position="586"/>
    </location>
</feature>
<evidence type="ECO:0000256" key="9">
    <source>
        <dbReference type="ARBA" id="ARBA00022833"/>
    </source>
</evidence>
<dbReference type="AlphaFoldDB" id="A0A8H8S1B3"/>
<dbReference type="Proteomes" id="UP000443090">
    <property type="component" value="Unassembled WGS sequence"/>
</dbReference>
<gene>
    <name evidence="16" type="primary">itt1_0</name>
    <name evidence="16" type="ORF">LOCC1_G004131</name>
</gene>
<name>A0A8H8S1B3_9HELO</name>
<evidence type="ECO:0000256" key="3">
    <source>
        <dbReference type="ARBA" id="ARBA00012251"/>
    </source>
</evidence>
<evidence type="ECO:0000256" key="4">
    <source>
        <dbReference type="ARBA" id="ARBA00022679"/>
    </source>
</evidence>
<evidence type="ECO:0000259" key="13">
    <source>
        <dbReference type="PROSITE" id="PS50089"/>
    </source>
</evidence>
<protein>
    <recommendedName>
        <fullName evidence="3">RBR-type E3 ubiquitin transferase</fullName>
        <ecNumber evidence="3">2.3.2.31</ecNumber>
    </recommendedName>
</protein>
<evidence type="ECO:0000259" key="15">
    <source>
        <dbReference type="PROSITE" id="PS51873"/>
    </source>
</evidence>
<dbReference type="InterPro" id="IPR013083">
    <property type="entry name" value="Znf_RING/FYVE/PHD"/>
</dbReference>
<feature type="compositionally biased region" description="Low complexity" evidence="12">
    <location>
        <begin position="547"/>
        <end position="568"/>
    </location>
</feature>
<evidence type="ECO:0000313" key="16">
    <source>
        <dbReference type="EMBL" id="TVY44597.1"/>
    </source>
</evidence>
<keyword evidence="17" id="KW-1185">Reference proteome</keyword>
<evidence type="ECO:0000256" key="6">
    <source>
        <dbReference type="ARBA" id="ARBA00022737"/>
    </source>
</evidence>
<dbReference type="SMART" id="SM00647">
    <property type="entry name" value="IBR"/>
    <property type="match status" value="2"/>
</dbReference>
<feature type="domain" description="RING-type" evidence="15">
    <location>
        <begin position="190"/>
        <end position="453"/>
    </location>
</feature>
<keyword evidence="8" id="KW-0833">Ubl conjugation pathway</keyword>
<keyword evidence="7 11" id="KW-0863">Zinc-finger</keyword>
<proteinExistence type="inferred from homology"/>
<feature type="compositionally biased region" description="Acidic residues" evidence="12">
    <location>
        <begin position="600"/>
        <end position="615"/>
    </location>
</feature>
<dbReference type="Gene3D" id="1.20.120.1750">
    <property type="match status" value="1"/>
</dbReference>
<dbReference type="GO" id="GO:0016567">
    <property type="term" value="P:protein ubiquitination"/>
    <property type="evidence" value="ECO:0007669"/>
    <property type="project" value="InterPro"/>
</dbReference>
<evidence type="ECO:0000256" key="8">
    <source>
        <dbReference type="ARBA" id="ARBA00022786"/>
    </source>
</evidence>
<dbReference type="Pfam" id="PF22605">
    <property type="entry name" value="IBR_2"/>
    <property type="match status" value="1"/>
</dbReference>
<dbReference type="SUPFAM" id="SSF54495">
    <property type="entry name" value="UBC-like"/>
    <property type="match status" value="1"/>
</dbReference>
<dbReference type="GO" id="GO:0061630">
    <property type="term" value="F:ubiquitin protein ligase activity"/>
    <property type="evidence" value="ECO:0007669"/>
    <property type="project" value="UniProtKB-EC"/>
</dbReference>
<dbReference type="InterPro" id="IPR001841">
    <property type="entry name" value="Znf_RING"/>
</dbReference>
<dbReference type="InterPro" id="IPR006575">
    <property type="entry name" value="RWD_dom"/>
</dbReference>
<dbReference type="FunFam" id="1.20.120.1750:FF:000061">
    <property type="entry name" value="RBR-type E3 ubiquitin transferase"/>
    <property type="match status" value="1"/>
</dbReference>
<evidence type="ECO:0000256" key="7">
    <source>
        <dbReference type="ARBA" id="ARBA00022771"/>
    </source>
</evidence>
<reference evidence="16 17" key="1">
    <citation type="submission" date="2018-05" db="EMBL/GenBank/DDBJ databases">
        <title>Genome sequencing and assembly of the regulated plant pathogen Lachnellula willkommii and related sister species for the development of diagnostic species identification markers.</title>
        <authorList>
            <person name="Giroux E."/>
            <person name="Bilodeau G."/>
        </authorList>
    </citation>
    <scope>NUCLEOTIDE SEQUENCE [LARGE SCALE GENOMIC DNA]</scope>
    <source>
        <strain evidence="16 17">CBS 160.35</strain>
    </source>
</reference>
<feature type="region of interest" description="Disordered" evidence="12">
    <location>
        <begin position="600"/>
        <end position="622"/>
    </location>
</feature>
<dbReference type="PROSITE" id="PS50089">
    <property type="entry name" value="ZF_RING_2"/>
    <property type="match status" value="1"/>
</dbReference>
<evidence type="ECO:0000256" key="5">
    <source>
        <dbReference type="ARBA" id="ARBA00022723"/>
    </source>
</evidence>
<dbReference type="EMBL" id="QGMI01000227">
    <property type="protein sequence ID" value="TVY44597.1"/>
    <property type="molecule type" value="Genomic_DNA"/>
</dbReference>
<dbReference type="SUPFAM" id="SSF57850">
    <property type="entry name" value="RING/U-box"/>
    <property type="match status" value="2"/>
</dbReference>
<evidence type="ECO:0000256" key="2">
    <source>
        <dbReference type="ARBA" id="ARBA00004906"/>
    </source>
</evidence>
<dbReference type="CDD" id="cd20354">
    <property type="entry name" value="Rcat_RBR_RNF14"/>
    <property type="match status" value="1"/>
</dbReference>
<dbReference type="InterPro" id="IPR002867">
    <property type="entry name" value="IBR_dom"/>
</dbReference>
<dbReference type="GO" id="GO:0008270">
    <property type="term" value="F:zinc ion binding"/>
    <property type="evidence" value="ECO:0007669"/>
    <property type="project" value="UniProtKB-KW"/>
</dbReference>
<dbReference type="Gene3D" id="3.30.40.10">
    <property type="entry name" value="Zinc/RING finger domain, C3HC4 (zinc finger)"/>
    <property type="match status" value="1"/>
</dbReference>
<dbReference type="EC" id="2.3.2.31" evidence="3"/>
<evidence type="ECO:0000256" key="12">
    <source>
        <dbReference type="SAM" id="MobiDB-lite"/>
    </source>
</evidence>
<evidence type="ECO:0000256" key="1">
    <source>
        <dbReference type="ARBA" id="ARBA00001798"/>
    </source>
</evidence>
<evidence type="ECO:0000256" key="11">
    <source>
        <dbReference type="PROSITE-ProRule" id="PRU00175"/>
    </source>
</evidence>
<dbReference type="CDD" id="cd23134">
    <property type="entry name" value="RING-HC_ITT1-like"/>
    <property type="match status" value="1"/>
</dbReference>
<feature type="domain" description="RING-type" evidence="13">
    <location>
        <begin position="194"/>
        <end position="239"/>
    </location>
</feature>
<sequence length="622" mass="69267">MDDEDERTIELDCIAAIFPEIVLDPADPFSASIELPVHPQNAVKVVFPASSDGALPTPPQSDSSSQVNPEFTPEVVTIVESHNLSYLPSIKLHITLPEGYPDEKPPKFEISTSPTWLSPTHLDDLQANGERIWEEAGRSAAVYGYIDFLQQSAENAFGFAEGNILEIPQDLKISLLDWDIKAAQAAFEKETFACGICLDPKRGSVCHRMIDCAHVFCVQCLQDFYNNAISEGDLAMVRCLAPNCAKKRSEAQFSTGKTRKPKTNLSPSELLQIPLEHEVVTRYVKLKHKADLESDKNTIYCPRKWCQGAAKSKKHRKPIGLEIDNSDDESDADDMVAKKDFVSGEDLLSVCEDCSYAFCSRCYQGWHGEFTVCAPKRDRGELTEDDKASLEYLQLHTTPCPTCAAPAQKTHGCNHMICFKCSSHFCYLCSAWLMPANPYQHYNTEQEPCYMRLWELEEGDGDDVGIGYAGGAPRAADEVVEIEPEPEPEGFLQVVEMANDEPHHIQAQRPIDDAPQEALQREGPLVLRINHLPPQPAPAVPDPPQPARRGPNARPGRGGQARRVVQPRNAPLPVPALDRAQQEAAQREWVQRFVQMALNDEEDELESDDEDDDAAAWEIPVR</sequence>
<dbReference type="SMART" id="SM00591">
    <property type="entry name" value="RWD"/>
    <property type="match status" value="1"/>
</dbReference>
<dbReference type="InterPro" id="IPR054694">
    <property type="entry name" value="Parkin-like_IBR"/>
</dbReference>
<dbReference type="PANTHER" id="PTHR11685">
    <property type="entry name" value="RBR FAMILY RING FINGER AND IBR DOMAIN-CONTAINING"/>
    <property type="match status" value="1"/>
</dbReference>
<dbReference type="Pfam" id="PF05773">
    <property type="entry name" value="RWD"/>
    <property type="match status" value="1"/>
</dbReference>
<dbReference type="InterPro" id="IPR047548">
    <property type="entry name" value="Rcat_RBR_RNF14"/>
</dbReference>
<comment type="catalytic activity">
    <reaction evidence="1">
        <text>[E2 ubiquitin-conjugating enzyme]-S-ubiquitinyl-L-cysteine + [acceptor protein]-L-lysine = [E2 ubiquitin-conjugating enzyme]-L-cysteine + [acceptor protein]-N(6)-ubiquitinyl-L-lysine.</text>
        <dbReference type="EC" id="2.3.2.31"/>
    </reaction>
</comment>
<comment type="pathway">
    <text evidence="2">Protein modification; protein ubiquitination.</text>
</comment>
<evidence type="ECO:0000313" key="17">
    <source>
        <dbReference type="Proteomes" id="UP000443090"/>
    </source>
</evidence>
<keyword evidence="9" id="KW-0862">Zinc</keyword>
<organism evidence="16 17">
    <name type="scientific">Lachnellula occidentalis</name>
    <dbReference type="NCBI Taxonomy" id="215460"/>
    <lineage>
        <taxon>Eukaryota</taxon>
        <taxon>Fungi</taxon>
        <taxon>Dikarya</taxon>
        <taxon>Ascomycota</taxon>
        <taxon>Pezizomycotina</taxon>
        <taxon>Leotiomycetes</taxon>
        <taxon>Helotiales</taxon>
        <taxon>Lachnaceae</taxon>
        <taxon>Lachnellula</taxon>
    </lineage>
</organism>
<feature type="domain" description="RWD" evidence="14">
    <location>
        <begin position="9"/>
        <end position="156"/>
    </location>
</feature>
<dbReference type="PROSITE" id="PS50908">
    <property type="entry name" value="RWD"/>
    <property type="match status" value="1"/>
</dbReference>
<dbReference type="FunFam" id="3.30.40.10:FF:000416">
    <property type="entry name" value="RBR-type E3 ubiquitin transferase"/>
    <property type="match status" value="1"/>
</dbReference>
<dbReference type="Gene3D" id="3.10.110.10">
    <property type="entry name" value="Ubiquitin Conjugating Enzyme"/>
    <property type="match status" value="1"/>
</dbReference>
<evidence type="ECO:0000256" key="10">
    <source>
        <dbReference type="ARBA" id="ARBA00044508"/>
    </source>
</evidence>
<keyword evidence="6" id="KW-0677">Repeat</keyword>
<dbReference type="InterPro" id="IPR016135">
    <property type="entry name" value="UBQ-conjugating_enzyme/RWD"/>
</dbReference>
<comment type="similarity">
    <text evidence="10">Belongs to the RBR family. RNF14 subfamily.</text>
</comment>
<keyword evidence="4" id="KW-0808">Transferase</keyword>
<dbReference type="PROSITE" id="PS51873">
    <property type="entry name" value="TRIAD"/>
    <property type="match status" value="1"/>
</dbReference>
<dbReference type="Pfam" id="PF01485">
    <property type="entry name" value="IBR"/>
    <property type="match status" value="1"/>
</dbReference>